<comment type="caution">
    <text evidence="2">The sequence shown here is derived from an EMBL/GenBank/DDBJ whole genome shotgun (WGS) entry which is preliminary data.</text>
</comment>
<feature type="region of interest" description="Disordered" evidence="1">
    <location>
        <begin position="96"/>
        <end position="124"/>
    </location>
</feature>
<reference evidence="2 3" key="1">
    <citation type="journal article" date="2019" name="Int. J. Syst. Evol. Microbiol.">
        <title>The Global Catalogue of Microorganisms (GCM) 10K type strain sequencing project: providing services to taxonomists for standard genome sequencing and annotation.</title>
        <authorList>
            <consortium name="The Broad Institute Genomics Platform"/>
            <consortium name="The Broad Institute Genome Sequencing Center for Infectious Disease"/>
            <person name="Wu L."/>
            <person name="Ma J."/>
        </authorList>
    </citation>
    <scope>NUCLEOTIDE SEQUENCE [LARGE SCALE GENOMIC DNA]</scope>
    <source>
        <strain evidence="2 3">JCM 14924</strain>
    </source>
</reference>
<evidence type="ECO:0000256" key="1">
    <source>
        <dbReference type="SAM" id="MobiDB-lite"/>
    </source>
</evidence>
<dbReference type="Proteomes" id="UP001501391">
    <property type="component" value="Unassembled WGS sequence"/>
</dbReference>
<keyword evidence="3" id="KW-1185">Reference proteome</keyword>
<dbReference type="EMBL" id="BAAAOQ010000007">
    <property type="protein sequence ID" value="GAA2195105.1"/>
    <property type="molecule type" value="Genomic_DNA"/>
</dbReference>
<sequence>MATTLAVHPPTDVLTTPSGERLTDLETCVGTEGVLHVNGSVYDATRFTGTPVSGLVLKPLARPAEAASAGAGPVPSTAACAIRPGPSPRWTRALCTAPNCPTPRSGSGSRRRSGSSCRPARGRR</sequence>
<accession>A0ABN3BGJ2</accession>
<name>A0ABN3BGJ2_9ACTN</name>
<gene>
    <name evidence="2" type="ORF">GCM10009787_23890</name>
</gene>
<feature type="compositionally biased region" description="Low complexity" evidence="1">
    <location>
        <begin position="104"/>
        <end position="124"/>
    </location>
</feature>
<evidence type="ECO:0000313" key="2">
    <source>
        <dbReference type="EMBL" id="GAA2195105.1"/>
    </source>
</evidence>
<organism evidence="2 3">
    <name type="scientific">Streptomyces bangladeshensis</name>
    <dbReference type="NCBI Taxonomy" id="295352"/>
    <lineage>
        <taxon>Bacteria</taxon>
        <taxon>Bacillati</taxon>
        <taxon>Actinomycetota</taxon>
        <taxon>Actinomycetes</taxon>
        <taxon>Kitasatosporales</taxon>
        <taxon>Streptomycetaceae</taxon>
        <taxon>Streptomyces</taxon>
    </lineage>
</organism>
<protein>
    <submittedName>
        <fullName evidence="2">Uncharacterized protein</fullName>
    </submittedName>
</protein>
<proteinExistence type="predicted"/>
<evidence type="ECO:0000313" key="3">
    <source>
        <dbReference type="Proteomes" id="UP001501391"/>
    </source>
</evidence>